<accession>A0A127KAQ8</accession>
<feature type="transmembrane region" description="Helical" evidence="6">
    <location>
        <begin position="336"/>
        <end position="355"/>
    </location>
</feature>
<dbReference type="PROSITE" id="PS01271">
    <property type="entry name" value="NA_SULFATE"/>
    <property type="match status" value="1"/>
</dbReference>
<dbReference type="EMBL" id="CP014646">
    <property type="protein sequence ID" value="AMO39032.1"/>
    <property type="molecule type" value="Genomic_DNA"/>
</dbReference>
<evidence type="ECO:0000256" key="3">
    <source>
        <dbReference type="ARBA" id="ARBA00022692"/>
    </source>
</evidence>
<feature type="transmembrane region" description="Helical" evidence="6">
    <location>
        <begin position="276"/>
        <end position="294"/>
    </location>
</feature>
<comment type="subcellular location">
    <subcellularLocation>
        <location evidence="1">Membrane</location>
        <topology evidence="1">Multi-pass membrane protein</topology>
    </subcellularLocation>
</comment>
<feature type="transmembrane region" description="Helical" evidence="6">
    <location>
        <begin position="385"/>
        <end position="410"/>
    </location>
</feature>
<feature type="transmembrane region" description="Helical" evidence="6">
    <location>
        <begin position="306"/>
        <end position="330"/>
    </location>
</feature>
<evidence type="ECO:0000256" key="2">
    <source>
        <dbReference type="ARBA" id="ARBA00022448"/>
    </source>
</evidence>
<feature type="transmembrane region" description="Helical" evidence="6">
    <location>
        <begin position="75"/>
        <end position="93"/>
    </location>
</feature>
<dbReference type="STRING" id="1134435.AC731_007645"/>
<dbReference type="GO" id="GO:0005886">
    <property type="term" value="C:plasma membrane"/>
    <property type="evidence" value="ECO:0007669"/>
    <property type="project" value="TreeGrafter"/>
</dbReference>
<feature type="domain" description="Citrate transporter-like" evidence="7">
    <location>
        <begin position="41"/>
        <end position="391"/>
    </location>
</feature>
<keyword evidence="4 6" id="KW-1133">Transmembrane helix</keyword>
<feature type="transmembrane region" description="Helical" evidence="6">
    <location>
        <begin position="362"/>
        <end position="379"/>
    </location>
</feature>
<dbReference type="KEGG" id="thu:AC731_007645"/>
<dbReference type="InterPro" id="IPR001898">
    <property type="entry name" value="SLC13A/DASS"/>
</dbReference>
<evidence type="ECO:0000313" key="9">
    <source>
        <dbReference type="Proteomes" id="UP000036902"/>
    </source>
</evidence>
<dbReference type="InterPro" id="IPR031312">
    <property type="entry name" value="Na/sul_symport_CS"/>
</dbReference>
<keyword evidence="5 6" id="KW-0472">Membrane</keyword>
<dbReference type="GO" id="GO:0015141">
    <property type="term" value="F:succinate transmembrane transporter activity"/>
    <property type="evidence" value="ECO:0007669"/>
    <property type="project" value="UniProtKB-ARBA"/>
</dbReference>
<dbReference type="Proteomes" id="UP000036902">
    <property type="component" value="Chromosome"/>
</dbReference>
<dbReference type="NCBIfam" id="TIGR00785">
    <property type="entry name" value="dass"/>
    <property type="match status" value="1"/>
</dbReference>
<keyword evidence="3 6" id="KW-0812">Transmembrane</keyword>
<feature type="transmembrane region" description="Helical" evidence="6">
    <location>
        <begin position="161"/>
        <end position="181"/>
    </location>
</feature>
<organism evidence="8 9">
    <name type="scientific">Thauera humireducens</name>
    <dbReference type="NCBI Taxonomy" id="1134435"/>
    <lineage>
        <taxon>Bacteria</taxon>
        <taxon>Pseudomonadati</taxon>
        <taxon>Pseudomonadota</taxon>
        <taxon>Betaproteobacteria</taxon>
        <taxon>Rhodocyclales</taxon>
        <taxon>Zoogloeaceae</taxon>
        <taxon>Thauera</taxon>
    </lineage>
</organism>
<sequence>MRRSVNLLIAGLLFLGIEFMLGDELGRTAAGLALMATIAWLWVSEALHVSVTALLVPLLAGLSGAMAFDEALLQFADPVIFLFIGGFALAAGLQRQGLDRWMAAEVLSRAGSDFGRAVRWLFWLTAFLSMWISNTATAAMMLPLALGLLTAVSPERDRATHIYVLLGVAFSANIGGIGTLVGSPPNAIAASNVGISFAGWLVWGVPLVLLLMPLMEIALRRALKPRLDFFVPQTEVARVWTRRQKWMMALFGLVVLLWVFGAPLGAKLGIVRGYDAAVAVFALLCLHGLGLASWADIERGTEWGVLLLFGGGLALSKVLAESGAAAWLAAQLGEPLLALPVLACVALMVLFALLLTEFTSNTASAALLIPLFLGMAPHIDSVPLAVLVAVGTSCAFMLPVATPPNAIVFGTGMVPQREMIRCGVWVTVLLYPLLILVAALALKLH</sequence>
<evidence type="ECO:0000256" key="1">
    <source>
        <dbReference type="ARBA" id="ARBA00004141"/>
    </source>
</evidence>
<reference evidence="9" key="1">
    <citation type="submission" date="2016-03" db="EMBL/GenBank/DDBJ databases">
        <authorList>
            <person name="Ma C."/>
            <person name="Zhou S."/>
            <person name="Yang G."/>
        </authorList>
    </citation>
    <scope>NUCLEOTIDE SEQUENCE [LARGE SCALE GENOMIC DNA]</scope>
    <source>
        <strain evidence="9">SgZ-1</strain>
    </source>
</reference>
<name>A0A127KAQ8_9RHOO</name>
<feature type="transmembrane region" description="Helical" evidence="6">
    <location>
        <begin position="422"/>
        <end position="442"/>
    </location>
</feature>
<dbReference type="InterPro" id="IPR004680">
    <property type="entry name" value="Cit_transptr-like_dom"/>
</dbReference>
<protein>
    <submittedName>
        <fullName evidence="8">Anion transporter</fullName>
    </submittedName>
</protein>
<evidence type="ECO:0000256" key="6">
    <source>
        <dbReference type="SAM" id="Phobius"/>
    </source>
</evidence>
<evidence type="ECO:0000256" key="4">
    <source>
        <dbReference type="ARBA" id="ARBA00022989"/>
    </source>
</evidence>
<evidence type="ECO:0000259" key="7">
    <source>
        <dbReference type="Pfam" id="PF03600"/>
    </source>
</evidence>
<dbReference type="Pfam" id="PF03600">
    <property type="entry name" value="CitMHS"/>
    <property type="match status" value="1"/>
</dbReference>
<proteinExistence type="predicted"/>
<gene>
    <name evidence="8" type="ORF">AC731_007645</name>
</gene>
<dbReference type="AlphaFoldDB" id="A0A127KAQ8"/>
<dbReference type="PANTHER" id="PTHR10283">
    <property type="entry name" value="SOLUTE CARRIER FAMILY 13 MEMBER"/>
    <property type="match status" value="1"/>
</dbReference>
<dbReference type="RefSeq" id="WP_048709865.1">
    <property type="nucleotide sequence ID" value="NZ_CP014646.1"/>
</dbReference>
<feature type="transmembrane region" description="Helical" evidence="6">
    <location>
        <begin position="120"/>
        <end position="149"/>
    </location>
</feature>
<keyword evidence="2" id="KW-0813">Transport</keyword>
<feature type="transmembrane region" description="Helical" evidence="6">
    <location>
        <begin position="46"/>
        <end position="68"/>
    </location>
</feature>
<feature type="transmembrane region" description="Helical" evidence="6">
    <location>
        <begin position="246"/>
        <end position="264"/>
    </location>
</feature>
<dbReference type="PANTHER" id="PTHR10283:SF82">
    <property type="entry name" value="SOLUTE CARRIER FAMILY 13 MEMBER 2"/>
    <property type="match status" value="1"/>
</dbReference>
<dbReference type="CDD" id="cd01115">
    <property type="entry name" value="SLC13_permease"/>
    <property type="match status" value="1"/>
</dbReference>
<feature type="transmembrane region" description="Helical" evidence="6">
    <location>
        <begin position="193"/>
        <end position="214"/>
    </location>
</feature>
<evidence type="ECO:0000256" key="5">
    <source>
        <dbReference type="ARBA" id="ARBA00023136"/>
    </source>
</evidence>
<evidence type="ECO:0000313" key="8">
    <source>
        <dbReference type="EMBL" id="AMO39032.1"/>
    </source>
</evidence>
<keyword evidence="9" id="KW-1185">Reference proteome</keyword>